<dbReference type="PIRSF" id="PIRSF000429">
    <property type="entry name" value="Ac-CoA_Ac_transf"/>
    <property type="match status" value="1"/>
</dbReference>
<feature type="domain" description="Thiolase C-terminal" evidence="2">
    <location>
        <begin position="254"/>
        <end position="388"/>
    </location>
</feature>
<dbReference type="InterPro" id="IPR002155">
    <property type="entry name" value="Thiolase"/>
</dbReference>
<organism evidence="3 4">
    <name type="scientific">Bordetella petrii (strain ATCC BAA-461 / DSM 12804 / CCUG 43448 / CIP 107267 / Se-1111R)</name>
    <dbReference type="NCBI Taxonomy" id="340100"/>
    <lineage>
        <taxon>Bacteria</taxon>
        <taxon>Pseudomonadati</taxon>
        <taxon>Pseudomonadota</taxon>
        <taxon>Betaproteobacteria</taxon>
        <taxon>Burkholderiales</taxon>
        <taxon>Alcaligenaceae</taxon>
        <taxon>Bordetella</taxon>
    </lineage>
</organism>
<sequence>MNRHTVSLVGSGHTKFGRLDALRLEDLIVSAAREAMDDAGVPASEVDAVFLGHFNSGMVSDGFASSLIHQASPDLRFKPAVRCENACASGAAAIAAGVAAIQAGQAEIVLVVGAEKMTHNTTADVTRALAGAGYQNDADEAALSFPQVFARAAQEYTRRYRDPLPAMAAIASKNHGNAMRNPLAQMHRALDVEACNTVSDRNPLIAPPLRLTDCSLVTDGAAAVILASAERARSFPREVALRSLAHVSDLLPMSARDFLAFEGPRKAIGDALAGAGIQLRDLDFAEVHDCFTIAELLIYEAMGLAPAGEGHRVLDDGTVMRGGALPVNLSGGLKAKGHPVGATGVSMHALGFRQLTGRAGEMQVDGASLGLVFNMGGAAVANYASVLEAKRA</sequence>
<evidence type="ECO:0000259" key="1">
    <source>
        <dbReference type="Pfam" id="PF00108"/>
    </source>
</evidence>
<dbReference type="STRING" id="94624.Bpet0885"/>
<keyword evidence="4" id="KW-1185">Reference proteome</keyword>
<dbReference type="Pfam" id="PF00108">
    <property type="entry name" value="Thiolase_N"/>
    <property type="match status" value="1"/>
</dbReference>
<evidence type="ECO:0000259" key="2">
    <source>
        <dbReference type="Pfam" id="PF22691"/>
    </source>
</evidence>
<dbReference type="EC" id="2.3.1.-" evidence="3"/>
<dbReference type="EMBL" id="AM902716">
    <property type="protein sequence ID" value="CAP41217.1"/>
    <property type="molecule type" value="Genomic_DNA"/>
</dbReference>
<dbReference type="InterPro" id="IPR055140">
    <property type="entry name" value="Thiolase_C_2"/>
</dbReference>
<evidence type="ECO:0000313" key="3">
    <source>
        <dbReference type="EMBL" id="CAP41217.1"/>
    </source>
</evidence>
<dbReference type="Proteomes" id="UP000001225">
    <property type="component" value="Chromosome"/>
</dbReference>
<dbReference type="PANTHER" id="PTHR42870:SF6">
    <property type="entry name" value="ACETYL-COA C-ACYLTRANSFERASE"/>
    <property type="match status" value="1"/>
</dbReference>
<dbReference type="PANTHER" id="PTHR42870">
    <property type="entry name" value="ACETYL-COA C-ACETYLTRANSFERASE"/>
    <property type="match status" value="1"/>
</dbReference>
<dbReference type="SUPFAM" id="SSF53901">
    <property type="entry name" value="Thiolase-like"/>
    <property type="match status" value="1"/>
</dbReference>
<dbReference type="KEGG" id="bpt:Bpet0885"/>
<evidence type="ECO:0000313" key="4">
    <source>
        <dbReference type="Proteomes" id="UP000001225"/>
    </source>
</evidence>
<gene>
    <name evidence="3" type="ordered locus">Bpet0885</name>
</gene>
<keyword evidence="3" id="KW-0012">Acyltransferase</keyword>
<dbReference type="InterPro" id="IPR016039">
    <property type="entry name" value="Thiolase-like"/>
</dbReference>
<feature type="domain" description="Thiolase N-terminal" evidence="1">
    <location>
        <begin position="7"/>
        <end position="185"/>
    </location>
</feature>
<protein>
    <submittedName>
        <fullName evidence="3">3-ketoacyl-CoA thiolase</fullName>
        <ecNumber evidence="3">2.3.1.-</ecNumber>
    </submittedName>
</protein>
<dbReference type="eggNOG" id="COG0183">
    <property type="taxonomic scope" value="Bacteria"/>
</dbReference>
<dbReference type="NCBIfam" id="NF005704">
    <property type="entry name" value="PRK07516.1"/>
    <property type="match status" value="1"/>
</dbReference>
<dbReference type="GO" id="GO:0003988">
    <property type="term" value="F:acetyl-CoA C-acyltransferase activity"/>
    <property type="evidence" value="ECO:0007669"/>
    <property type="project" value="UniProtKB-ARBA"/>
</dbReference>
<dbReference type="InterPro" id="IPR020616">
    <property type="entry name" value="Thiolase_N"/>
</dbReference>
<keyword evidence="3" id="KW-0808">Transferase</keyword>
<dbReference type="Pfam" id="PF22691">
    <property type="entry name" value="Thiolase_C_1"/>
    <property type="match status" value="1"/>
</dbReference>
<dbReference type="AlphaFoldDB" id="A9I8A4"/>
<accession>A9I8A4</accession>
<dbReference type="Gene3D" id="3.40.47.10">
    <property type="match status" value="1"/>
</dbReference>
<proteinExistence type="predicted"/>
<dbReference type="CDD" id="cd00829">
    <property type="entry name" value="SCP-x_thiolase"/>
    <property type="match status" value="1"/>
</dbReference>
<reference evidence="3 4" key="1">
    <citation type="journal article" date="2008" name="BMC Genomics">
        <title>The missing link: Bordetella petrii is endowed with both the metabolic versatility of environmental bacteria and virulence traits of pathogenic Bordetellae.</title>
        <authorList>
            <person name="Gross R."/>
            <person name="Guzman C.A."/>
            <person name="Sebaihia M."/>
            <person name="Martins Dos Santos V.A."/>
            <person name="Pieper D.H."/>
            <person name="Koebnik R."/>
            <person name="Lechner M."/>
            <person name="Bartels D."/>
            <person name="Buhrmester J."/>
            <person name="Choudhuri J.V."/>
            <person name="Ebensen T."/>
            <person name="Gaigalat L."/>
            <person name="Herrmann S."/>
            <person name="Khachane A.N."/>
            <person name="Larisch C."/>
            <person name="Link S."/>
            <person name="Linke B."/>
            <person name="Meyer F."/>
            <person name="Mormann S."/>
            <person name="Nakunst D."/>
            <person name="Rueckert C."/>
            <person name="Schneiker-Bekel S."/>
            <person name="Schulze K."/>
            <person name="Vorhoelter F.J."/>
            <person name="Yevsa T."/>
            <person name="Engle J.T."/>
            <person name="Goldman W.E."/>
            <person name="Puehler A."/>
            <person name="Goebel U.B."/>
            <person name="Goesmann A."/>
            <person name="Bloecker H."/>
            <person name="Kaiser O."/>
            <person name="Martinez-Arias R."/>
        </authorList>
    </citation>
    <scope>NUCLEOTIDE SEQUENCE [LARGE SCALE GENOMIC DNA]</scope>
    <source>
        <strain evidence="4">ATCC BAA-461 / DSM 12804 / CCUG 43448 / CIP 107267 / Se-1111R</strain>
    </source>
</reference>
<name>A9I8A4_BORPD</name>